<dbReference type="PANTHER" id="PTHR37984:SF9">
    <property type="entry name" value="INTEGRASE CATALYTIC DOMAIN-CONTAINING PROTEIN"/>
    <property type="match status" value="1"/>
</dbReference>
<dbReference type="AlphaFoldDB" id="A0A1B6FNR5"/>
<dbReference type="Gene3D" id="1.10.340.70">
    <property type="match status" value="1"/>
</dbReference>
<name>A0A1B6FNR5_9HEMI</name>
<accession>A0A1B6FNR5</accession>
<proteinExistence type="predicted"/>
<dbReference type="PANTHER" id="PTHR37984">
    <property type="entry name" value="PROTEIN CBG26694"/>
    <property type="match status" value="1"/>
</dbReference>
<dbReference type="EMBL" id="GECZ01017913">
    <property type="protein sequence ID" value="JAS51856.1"/>
    <property type="molecule type" value="Transcribed_RNA"/>
</dbReference>
<gene>
    <name evidence="4" type="ORF">g.13100</name>
</gene>
<evidence type="ECO:0000313" key="4">
    <source>
        <dbReference type="EMBL" id="JAS51856.1"/>
    </source>
</evidence>
<sequence length="497" mass="56828">QRLRMRLMLLDYNMKYETGKSFFVPDALSRALLPTGPSAEKDILEEDIEVFVNSIVSTLPCSDMKLEIIRRVVKEDKMFQMLRAAIENGDWSSFKNTEFFRERGSLTFVEGLILKGTRIFIPKSLRNDILSQIHSGHLGINKCLARSRETVWWPGLSVEIKRLVENCSNCLENRTNPAEPLIPTQVPGRPWEVVGTDLFEYNRQMFICMQDYFSKYIELITLSSTNTAAIKQAYLSIFSRHGVPSVVRSDNGTALVSFEMKQFSRELGFKIKTSSPHFPQSNSQAERAVEICKGILKKNKDPYLGLLAHRSSPLDCGVSPAELLFGRKIRTTLPTVPEQLQPSWPDLNKYREDCESRNQKNKTYYDQRHRARHLSALEVGTKVWITDLKRYGKVVDKGFNAREYFVESNGHRIRRNRRFLIPSNQNTIVSPWSTYPVIGTSSTSGMDGSESVGRNNQEGGREESRQVVVPVRGSATFDGRYMTRSGRVVKPSRRYQT</sequence>
<dbReference type="PROSITE" id="PS50994">
    <property type="entry name" value="INTEGRASE"/>
    <property type="match status" value="1"/>
</dbReference>
<dbReference type="Pfam" id="PF17921">
    <property type="entry name" value="Integrase_H2C2"/>
    <property type="match status" value="1"/>
</dbReference>
<feature type="domain" description="Integrase catalytic" evidence="3">
    <location>
        <begin position="186"/>
        <end position="345"/>
    </location>
</feature>
<dbReference type="SUPFAM" id="SSF53098">
    <property type="entry name" value="Ribonuclease H-like"/>
    <property type="match status" value="1"/>
</dbReference>
<dbReference type="InterPro" id="IPR050951">
    <property type="entry name" value="Retrovirus_Pol_polyprotein"/>
</dbReference>
<dbReference type="InterPro" id="IPR036397">
    <property type="entry name" value="RNaseH_sf"/>
</dbReference>
<dbReference type="EC" id="2.7.7.49" evidence="1"/>
<dbReference type="Gene3D" id="3.30.420.10">
    <property type="entry name" value="Ribonuclease H-like superfamily/Ribonuclease H"/>
    <property type="match status" value="1"/>
</dbReference>
<feature type="compositionally biased region" description="Polar residues" evidence="2">
    <location>
        <begin position="440"/>
        <end position="458"/>
    </location>
</feature>
<dbReference type="InterPro" id="IPR012337">
    <property type="entry name" value="RNaseH-like_sf"/>
</dbReference>
<evidence type="ECO:0000256" key="1">
    <source>
        <dbReference type="ARBA" id="ARBA00012493"/>
    </source>
</evidence>
<dbReference type="Pfam" id="PF00665">
    <property type="entry name" value="rve"/>
    <property type="match status" value="1"/>
</dbReference>
<evidence type="ECO:0000259" key="3">
    <source>
        <dbReference type="PROSITE" id="PS50994"/>
    </source>
</evidence>
<feature type="non-terminal residue" evidence="4">
    <location>
        <position position="1"/>
    </location>
</feature>
<organism evidence="4">
    <name type="scientific">Cuerna arida</name>
    <dbReference type="NCBI Taxonomy" id="1464854"/>
    <lineage>
        <taxon>Eukaryota</taxon>
        <taxon>Metazoa</taxon>
        <taxon>Ecdysozoa</taxon>
        <taxon>Arthropoda</taxon>
        <taxon>Hexapoda</taxon>
        <taxon>Insecta</taxon>
        <taxon>Pterygota</taxon>
        <taxon>Neoptera</taxon>
        <taxon>Paraneoptera</taxon>
        <taxon>Hemiptera</taxon>
        <taxon>Auchenorrhyncha</taxon>
        <taxon>Membracoidea</taxon>
        <taxon>Cicadellidae</taxon>
        <taxon>Cicadellinae</taxon>
        <taxon>Proconiini</taxon>
        <taxon>Cuerna</taxon>
    </lineage>
</organism>
<dbReference type="GO" id="GO:0015074">
    <property type="term" value="P:DNA integration"/>
    <property type="evidence" value="ECO:0007669"/>
    <property type="project" value="InterPro"/>
</dbReference>
<evidence type="ECO:0000256" key="2">
    <source>
        <dbReference type="SAM" id="MobiDB-lite"/>
    </source>
</evidence>
<dbReference type="GO" id="GO:0003676">
    <property type="term" value="F:nucleic acid binding"/>
    <property type="evidence" value="ECO:0007669"/>
    <property type="project" value="InterPro"/>
</dbReference>
<dbReference type="InterPro" id="IPR001584">
    <property type="entry name" value="Integrase_cat-core"/>
</dbReference>
<dbReference type="FunFam" id="1.10.340.70:FF:000003">
    <property type="entry name" value="Protein CBG25708"/>
    <property type="match status" value="1"/>
</dbReference>
<dbReference type="InterPro" id="IPR041588">
    <property type="entry name" value="Integrase_H2C2"/>
</dbReference>
<protein>
    <recommendedName>
        <fullName evidence="1">RNA-directed DNA polymerase</fullName>
        <ecNumber evidence="1">2.7.7.49</ecNumber>
    </recommendedName>
</protein>
<reference evidence="4" key="1">
    <citation type="submission" date="2015-11" db="EMBL/GenBank/DDBJ databases">
        <title>De novo transcriptome assembly of four potential Pierce s Disease insect vectors from Arizona vineyards.</title>
        <authorList>
            <person name="Tassone E.E."/>
        </authorList>
    </citation>
    <scope>NUCLEOTIDE SEQUENCE</scope>
</reference>
<dbReference type="FunFam" id="3.30.420.10:FF:000063">
    <property type="entry name" value="Retrovirus-related Pol polyprotein from transposon 297-like Protein"/>
    <property type="match status" value="1"/>
</dbReference>
<feature type="region of interest" description="Disordered" evidence="2">
    <location>
        <begin position="440"/>
        <end position="466"/>
    </location>
</feature>
<dbReference type="GO" id="GO:0003964">
    <property type="term" value="F:RNA-directed DNA polymerase activity"/>
    <property type="evidence" value="ECO:0007669"/>
    <property type="project" value="UniProtKB-EC"/>
</dbReference>